<dbReference type="InterPro" id="IPR029044">
    <property type="entry name" value="Nucleotide-diphossugar_trans"/>
</dbReference>
<keyword evidence="8" id="KW-0961">Cell wall biogenesis/degradation</keyword>
<keyword evidence="5 10" id="KW-1133">Transmembrane helix</keyword>
<evidence type="ECO:0000256" key="4">
    <source>
        <dbReference type="ARBA" id="ARBA00022692"/>
    </source>
</evidence>
<feature type="transmembrane region" description="Helical" evidence="10">
    <location>
        <begin position="351"/>
        <end position="379"/>
    </location>
</feature>
<dbReference type="STRING" id="4615.A0A199VRI8"/>
<evidence type="ECO:0000256" key="7">
    <source>
        <dbReference type="ARBA" id="ARBA00023136"/>
    </source>
</evidence>
<keyword evidence="7 10" id="KW-0472">Membrane</keyword>
<feature type="region of interest" description="Disordered" evidence="9">
    <location>
        <begin position="455"/>
        <end position="479"/>
    </location>
</feature>
<sequence length="524" mass="60529">GVLGSVSGHSHLRAHWNGWNFQKSNLYLPESREIRGWTHSAYLSWLSFGANYIAYPIQVMSHICVVLFLIQSADRSSCAWCFWIKLKSIKPRIEGDPFKADDGSEYEYPMVLVQIPMCNEREFNTVVLNKFTSNRFQLFANLIDDDSIQTLIKAEVSKWKQTGYKAGNLKSAMSYDYVKNRKFVAIFDADFQPNPDFLKQTILHFKGNPDLGLIQVRWSFVNKDENLLTRLQYINLCYHFEVEQQVNGVFLNFFGFNGTTGVWRIKALEDSGGWLERTTVEDMDIVVRAHLNGWKFISLNDVKVLCEVPESYEAYRKQQHRWHSGLIHLFRLCLPSIITSKISIWKKANSILLFFLLRKLILPFYLFVLFCVVLPLTMFVPEAELPAWVIRYVPILMSFLNIFPGPKSFPFVVPYLLFENTMSVTKFNAMISGLFKLGSSYEWVVTKKTGRSSESNLLDAAEKETKNEMTNNKVKEQEKAAPPSIRKVIKIYKELALALLRLTTALRSLLTAQGIHFYFLLFQG</sequence>
<name>A0A199VRI8_ANACO</name>
<dbReference type="EMBL" id="LSRQ01000999">
    <property type="protein sequence ID" value="OAY79812.1"/>
    <property type="molecule type" value="Genomic_DNA"/>
</dbReference>
<evidence type="ECO:0000256" key="5">
    <source>
        <dbReference type="ARBA" id="ARBA00022989"/>
    </source>
</evidence>
<gene>
    <name evidence="12" type="ORF">ACMD2_04192</name>
</gene>
<keyword evidence="3 12" id="KW-0808">Transferase</keyword>
<evidence type="ECO:0000256" key="1">
    <source>
        <dbReference type="ARBA" id="ARBA00004653"/>
    </source>
</evidence>
<dbReference type="InterPro" id="IPR001173">
    <property type="entry name" value="Glyco_trans_2-like"/>
</dbReference>
<dbReference type="GO" id="GO:0071555">
    <property type="term" value="P:cell wall organization"/>
    <property type="evidence" value="ECO:0007669"/>
    <property type="project" value="UniProtKB-KW"/>
</dbReference>
<evidence type="ECO:0000256" key="10">
    <source>
        <dbReference type="SAM" id="Phobius"/>
    </source>
</evidence>
<reference evidence="12 13" key="1">
    <citation type="journal article" date="2016" name="DNA Res.">
        <title>The draft genome of MD-2 pineapple using hybrid error correction of long reads.</title>
        <authorList>
            <person name="Redwan R.M."/>
            <person name="Saidin A."/>
            <person name="Kumar S.V."/>
        </authorList>
    </citation>
    <scope>NUCLEOTIDE SEQUENCE [LARGE SCALE GENOMIC DNA]</scope>
    <source>
        <strain evidence="13">cv. MD2</strain>
        <tissue evidence="12">Leaf</tissue>
    </source>
</reference>
<keyword evidence="4 10" id="KW-0812">Transmembrane</keyword>
<dbReference type="AlphaFoldDB" id="A0A199VRI8"/>
<proteinExistence type="predicted"/>
<feature type="compositionally biased region" description="Basic and acidic residues" evidence="9">
    <location>
        <begin position="460"/>
        <end position="479"/>
    </location>
</feature>
<dbReference type="Proteomes" id="UP000092600">
    <property type="component" value="Unassembled WGS sequence"/>
</dbReference>
<evidence type="ECO:0000313" key="12">
    <source>
        <dbReference type="EMBL" id="OAY79812.1"/>
    </source>
</evidence>
<evidence type="ECO:0000313" key="13">
    <source>
        <dbReference type="Proteomes" id="UP000092600"/>
    </source>
</evidence>
<protein>
    <submittedName>
        <fullName evidence="12">Putative xyloglucan glycosyltransferase 2</fullName>
    </submittedName>
</protein>
<evidence type="ECO:0000256" key="3">
    <source>
        <dbReference type="ARBA" id="ARBA00022679"/>
    </source>
</evidence>
<evidence type="ECO:0000259" key="11">
    <source>
        <dbReference type="Pfam" id="PF13632"/>
    </source>
</evidence>
<evidence type="ECO:0000256" key="2">
    <source>
        <dbReference type="ARBA" id="ARBA00022676"/>
    </source>
</evidence>
<accession>A0A199VRI8</accession>
<evidence type="ECO:0000256" key="8">
    <source>
        <dbReference type="ARBA" id="ARBA00023316"/>
    </source>
</evidence>
<dbReference type="SUPFAM" id="SSF53448">
    <property type="entry name" value="Nucleotide-diphospho-sugar transferases"/>
    <property type="match status" value="1"/>
</dbReference>
<comment type="caution">
    <text evidence="12">The sequence shown here is derived from an EMBL/GenBank/DDBJ whole genome shotgun (WGS) entry which is preliminary data.</text>
</comment>
<dbReference type="GO" id="GO:0000139">
    <property type="term" value="C:Golgi membrane"/>
    <property type="evidence" value="ECO:0007669"/>
    <property type="project" value="UniProtKB-SubCell"/>
</dbReference>
<comment type="subcellular location">
    <subcellularLocation>
        <location evidence="1">Golgi apparatus membrane</location>
        <topology evidence="1">Multi-pass membrane protein</topology>
    </subcellularLocation>
</comment>
<organism evidence="12 13">
    <name type="scientific">Ananas comosus</name>
    <name type="common">Pineapple</name>
    <name type="synonym">Ananas ananas</name>
    <dbReference type="NCBI Taxonomy" id="4615"/>
    <lineage>
        <taxon>Eukaryota</taxon>
        <taxon>Viridiplantae</taxon>
        <taxon>Streptophyta</taxon>
        <taxon>Embryophyta</taxon>
        <taxon>Tracheophyta</taxon>
        <taxon>Spermatophyta</taxon>
        <taxon>Magnoliopsida</taxon>
        <taxon>Liliopsida</taxon>
        <taxon>Poales</taxon>
        <taxon>Bromeliaceae</taxon>
        <taxon>Bromelioideae</taxon>
        <taxon>Ananas</taxon>
    </lineage>
</organism>
<evidence type="ECO:0000256" key="9">
    <source>
        <dbReference type="SAM" id="MobiDB-lite"/>
    </source>
</evidence>
<evidence type="ECO:0000256" key="6">
    <source>
        <dbReference type="ARBA" id="ARBA00023034"/>
    </source>
</evidence>
<keyword evidence="6" id="KW-0333">Golgi apparatus</keyword>
<feature type="domain" description="Glycosyltransferase 2-like" evidence="11">
    <location>
        <begin position="184"/>
        <end position="395"/>
    </location>
</feature>
<feature type="non-terminal residue" evidence="12">
    <location>
        <position position="1"/>
    </location>
</feature>
<dbReference type="Gene3D" id="3.90.550.10">
    <property type="entry name" value="Spore Coat Polysaccharide Biosynthesis Protein SpsA, Chain A"/>
    <property type="match status" value="1"/>
</dbReference>
<dbReference type="PANTHER" id="PTHR32044">
    <property type="entry name" value="GLUCOMANNAN 4-BETA-MANNOSYLTRANSFERASE 9"/>
    <property type="match status" value="1"/>
</dbReference>
<feature type="transmembrane region" description="Helical" evidence="10">
    <location>
        <begin position="52"/>
        <end position="70"/>
    </location>
</feature>
<feature type="non-terminal residue" evidence="12">
    <location>
        <position position="524"/>
    </location>
</feature>
<keyword evidence="2" id="KW-0328">Glycosyltransferase</keyword>
<dbReference type="Pfam" id="PF13632">
    <property type="entry name" value="Glyco_trans_2_3"/>
    <property type="match status" value="1"/>
</dbReference>
<dbReference type="PANTHER" id="PTHR32044:SF80">
    <property type="entry name" value="XYLOGLUCAN GLYCOSYLTRANSFERASE 2-RELATED"/>
    <property type="match status" value="1"/>
</dbReference>
<dbReference type="GO" id="GO:0016757">
    <property type="term" value="F:glycosyltransferase activity"/>
    <property type="evidence" value="ECO:0007669"/>
    <property type="project" value="UniProtKB-KW"/>
</dbReference>